<organism evidence="2 3">
    <name type="scientific">Arthrobotrys flagrans</name>
    <name type="common">Nematode-trapping fungus</name>
    <name type="synonym">Trichothecium flagrans</name>
    <dbReference type="NCBI Taxonomy" id="97331"/>
    <lineage>
        <taxon>Eukaryota</taxon>
        <taxon>Fungi</taxon>
        <taxon>Dikarya</taxon>
        <taxon>Ascomycota</taxon>
        <taxon>Pezizomycotina</taxon>
        <taxon>Orbiliomycetes</taxon>
        <taxon>Orbiliales</taxon>
        <taxon>Orbiliaceae</taxon>
        <taxon>Arthrobotrys</taxon>
    </lineage>
</organism>
<evidence type="ECO:0000313" key="3">
    <source>
        <dbReference type="Proteomes" id="UP000283090"/>
    </source>
</evidence>
<feature type="region of interest" description="Disordered" evidence="1">
    <location>
        <begin position="103"/>
        <end position="183"/>
    </location>
</feature>
<evidence type="ECO:0000313" key="2">
    <source>
        <dbReference type="EMBL" id="RVD88199.1"/>
    </source>
</evidence>
<dbReference type="Gene3D" id="3.40.50.300">
    <property type="entry name" value="P-loop containing nucleotide triphosphate hydrolases"/>
    <property type="match status" value="1"/>
</dbReference>
<dbReference type="GeneID" id="93584705"/>
<dbReference type="OrthoDB" id="2316594at2759"/>
<dbReference type="Proteomes" id="UP000283090">
    <property type="component" value="Unassembled WGS sequence"/>
</dbReference>
<feature type="compositionally biased region" description="Low complexity" evidence="1">
    <location>
        <begin position="114"/>
        <end position="124"/>
    </location>
</feature>
<evidence type="ECO:0000256" key="1">
    <source>
        <dbReference type="SAM" id="MobiDB-lite"/>
    </source>
</evidence>
<dbReference type="SUPFAM" id="SSF52540">
    <property type="entry name" value="P-loop containing nucleoside triphosphate hydrolases"/>
    <property type="match status" value="1"/>
</dbReference>
<gene>
    <name evidence="2" type="ORF">DFL_002394</name>
</gene>
<evidence type="ECO:0008006" key="4">
    <source>
        <dbReference type="Google" id="ProtNLM"/>
    </source>
</evidence>
<comment type="caution">
    <text evidence="2">The sequence shown here is derived from an EMBL/GenBank/DDBJ whole genome shotgun (WGS) entry which is preliminary data.</text>
</comment>
<dbReference type="RefSeq" id="XP_067493743.1">
    <property type="nucleotide sequence ID" value="XM_067631171.1"/>
</dbReference>
<dbReference type="EMBL" id="SAEB01000003">
    <property type="protein sequence ID" value="RVD88199.1"/>
    <property type="molecule type" value="Genomic_DNA"/>
</dbReference>
<dbReference type="VEuPathDB" id="FungiDB:DFL_002394"/>
<proteinExistence type="predicted"/>
<keyword evidence="3" id="KW-1185">Reference proteome</keyword>
<name>A0A437AAC3_ARTFL</name>
<dbReference type="AlphaFoldDB" id="A0A437AAC3"/>
<accession>A0A437AAC3</accession>
<dbReference type="InterPro" id="IPR027417">
    <property type="entry name" value="P-loop_NTPase"/>
</dbReference>
<protein>
    <recommendedName>
        <fullName evidence="4">Zona occludens toxin N-terminal domain-containing protein</fullName>
    </recommendedName>
</protein>
<reference evidence="2 3" key="1">
    <citation type="submission" date="2019-01" db="EMBL/GenBank/DDBJ databases">
        <title>Intercellular communication is required for trap formation in the nematode-trapping fungus Duddingtonia flagrans.</title>
        <authorList>
            <person name="Youssar L."/>
            <person name="Wernet V."/>
            <person name="Hensel N."/>
            <person name="Hildebrandt H.-G."/>
            <person name="Fischer R."/>
        </authorList>
    </citation>
    <scope>NUCLEOTIDE SEQUENCE [LARGE SCALE GENOMIC DNA]</scope>
    <source>
        <strain evidence="2 3">CBS H-5679</strain>
    </source>
</reference>
<sequence>MDMLSREDKNLILCWLDEGVYRLVAPGEKPNIDRFCQEAALLPRGNCKELQHFPQKTINECIRHHVKNGAWKCCPTPTRTNYEILLNWGREMQALESKNLAPAPIAKPAPAPSSGPSNTPSSSASPPPPPPLSTGPQSAYASGETAYPTPGDTPTGPESPKKETVQNWWNIPPSTHEDAPTRTTRQRFEDLILNAESLFLDRRSQSSAEDDLAFAPLFTSDIAGKIAESAIPPQCAIFGKFLGPESTDSSERRLLLLNTNTPWTTFICGLQGAGKSHSLTVMLESSFISHKSICILEKPLAGVVFHYSPYNSNVGNKPCEAAYLANLRDNSGSPSPPEVTVLVSRSNLGNMRAAYADIENITVKEFLLNPRQLTLDTMFNLMSVQENNGILYVEIVRRVLRDMAIENDASGVLFDYDEFKERLFKEKLDNMQLRPLNQRLAILESFIGPKDSPNLFHATPGTLTIVDLTCPFVDAETACVLFSICNQLFISAPRQSGKIIALDEAHRYMADNASASVQRFAKSIIGNIRLQRHLGLRTIISTQDPFIHPELLELSSMVIFHRFTSPRWFETIRKHVGFQAKAQPADSSRVWGEDEPQKGEEDIFNNIMSLDPGEAYIYCPLLVTPENNWGGSTLKKFGNGVFKVMIRQKITVDGGASRNVL</sequence>
<dbReference type="STRING" id="97331.A0A437AAC3"/>